<reference evidence="2" key="1">
    <citation type="submission" date="2015-08" db="UniProtKB">
        <authorList>
            <consortium name="WormBaseParasite"/>
        </authorList>
    </citation>
    <scope>IDENTIFICATION</scope>
</reference>
<name>A0A0K0EN05_STRER</name>
<proteinExistence type="predicted"/>
<sequence length="504" mass="59283">MNKRRKTSIQKKALGIKLQNLVGKRRKLTKEKNGITSHKKDDFKVRSSNILPEYEDNSNVRKKRKFTTPEMRKIFDNFNTKSHIHKGVRLHACGYLLDSLFLLGLTKGVEADFIDYTFLGIRTLLHKPYEKNFEKTHNIKVFSMETITTTELEKTLKISNYEPIEDIGHLFANMSIDVAEKSKRSYIERCNEAEKYKKEYKSEMLRRRKNKIVIDVGNQDLSERCFVLSYNFRPFKDKKDINSLQRYTKKDAKNVLLILNFLLQSYTEEAVADAIGILMDTYKEAVTFFQRLSPISLNNTNTTTDMTTNQSHINVVNKNMDKKTPNEKFDKENNISFIDVYYEPTKKRIKKLSTSENNKESILLMPLQAVENNNTKFNLYKRPYIKNGDTIYTLEPKEFLNNDKLKKILFNTDINELAKTSKPFPDGIILTVQVCDKTFYKYKMYLNNKKVIKLLRKIEINAMLSRSELFLIKKRLYNKEIISLEDNSSYVNGRCLRIRKEMSY</sequence>
<accession>A0A0K0EN05</accession>
<dbReference type="WBParaSite" id="TCONS_00000277.p1">
    <property type="protein sequence ID" value="TCONS_00000277.p1"/>
    <property type="gene ID" value="XLOC_000286"/>
</dbReference>
<evidence type="ECO:0000313" key="1">
    <source>
        <dbReference type="Proteomes" id="UP000035681"/>
    </source>
</evidence>
<evidence type="ECO:0000313" key="2">
    <source>
        <dbReference type="WBParaSite" id="SSTP_0001084300.1"/>
    </source>
</evidence>
<organism evidence="2">
    <name type="scientific">Strongyloides stercoralis</name>
    <name type="common">Threadworm</name>
    <dbReference type="NCBI Taxonomy" id="6248"/>
    <lineage>
        <taxon>Eukaryota</taxon>
        <taxon>Metazoa</taxon>
        <taxon>Ecdysozoa</taxon>
        <taxon>Nematoda</taxon>
        <taxon>Chromadorea</taxon>
        <taxon>Rhabditida</taxon>
        <taxon>Tylenchina</taxon>
        <taxon>Panagrolaimomorpha</taxon>
        <taxon>Strongyloidoidea</taxon>
        <taxon>Strongyloididae</taxon>
        <taxon>Strongyloides</taxon>
    </lineage>
</organism>
<dbReference type="Proteomes" id="UP000035681">
    <property type="component" value="Unplaced"/>
</dbReference>
<dbReference type="AlphaFoldDB" id="A0A0K0EN05"/>
<protein>
    <submittedName>
        <fullName evidence="2">Ribonucleases P/MRP protein subunit POP1</fullName>
    </submittedName>
</protein>
<dbReference type="WBParaSite" id="SSTP_0001084300.1">
    <property type="protein sequence ID" value="SSTP_0001084300.1"/>
    <property type="gene ID" value="SSTP_0001084300"/>
</dbReference>
<keyword evidence="1" id="KW-1185">Reference proteome</keyword>